<reference evidence="1" key="1">
    <citation type="submission" date="2021-03" db="EMBL/GenBank/DDBJ databases">
        <authorList>
            <consortium name="DOE Joint Genome Institute"/>
            <person name="Ahrendt S."/>
            <person name="Looney B.P."/>
            <person name="Miyauchi S."/>
            <person name="Morin E."/>
            <person name="Drula E."/>
            <person name="Courty P.E."/>
            <person name="Chicoki N."/>
            <person name="Fauchery L."/>
            <person name="Kohler A."/>
            <person name="Kuo A."/>
            <person name="Labutti K."/>
            <person name="Pangilinan J."/>
            <person name="Lipzen A."/>
            <person name="Riley R."/>
            <person name="Andreopoulos W."/>
            <person name="He G."/>
            <person name="Johnson J."/>
            <person name="Barry K.W."/>
            <person name="Grigoriev I.V."/>
            <person name="Nagy L."/>
            <person name="Hibbett D."/>
            <person name="Henrissat B."/>
            <person name="Matheny P.B."/>
            <person name="Labbe J."/>
            <person name="Martin F."/>
        </authorList>
    </citation>
    <scope>NUCLEOTIDE SEQUENCE</scope>
    <source>
        <strain evidence="1">HHB10654</strain>
    </source>
</reference>
<evidence type="ECO:0000313" key="1">
    <source>
        <dbReference type="EMBL" id="KAI0058489.1"/>
    </source>
</evidence>
<sequence length="523" mass="60916">MEIAHLHGKSSHTAKQLRIWTRRFLDDPRNLPINPYGWWNTSLLDNNDFADQLRLHLQAVGKHVAARHVVDFVNKPSVRALFKISKAINIRTAQRWMHELGYRWKVTPKGQYVDGHERADVREYRDTTYLPKMAEREGRCRVWARDGSLHRRPDSGEIVVDWFHDETHFSANDRRELRWVHEDEKPVPRAKTEGATLMIADYVSADYGWLRSPDVEESARVIFRSGKNREGYWFNEDILAHANTAMDILDKHYPNERHRFIYDNATIHKKRPDDALSARHMSKWPTRKENPWFGVVRTVTNADGKPVYGPDGKILKEKIRMSDATLPNGDAQSLYFPEGHALWQADVPVFKGMVEILVERGYPRARMEKLRAECSKFKCPEVWDPANPCCCRRLLFNEPDFVNVPSILENHCTSRGYEVIFLPKFHCELNPIEQCWGAAKRVYREYPRSSKEADLEANAIKALDSVPLVRVRRFSTRTQRFEDAYRRGLSGKQAAWATKKYHGNRVLPDTIMDELEAKGITEE</sequence>
<keyword evidence="2" id="KW-1185">Reference proteome</keyword>
<name>A0ACB8SPR3_9AGAM</name>
<evidence type="ECO:0000313" key="2">
    <source>
        <dbReference type="Proteomes" id="UP000814140"/>
    </source>
</evidence>
<dbReference type="EMBL" id="MU277234">
    <property type="protein sequence ID" value="KAI0058489.1"/>
    <property type="molecule type" value="Genomic_DNA"/>
</dbReference>
<protein>
    <submittedName>
        <fullName evidence="1">Uncharacterized protein</fullName>
    </submittedName>
</protein>
<proteinExistence type="predicted"/>
<reference evidence="1" key="2">
    <citation type="journal article" date="2022" name="New Phytol.">
        <title>Evolutionary transition to the ectomycorrhizal habit in the genomes of a hyperdiverse lineage of mushroom-forming fungi.</title>
        <authorList>
            <person name="Looney B."/>
            <person name="Miyauchi S."/>
            <person name="Morin E."/>
            <person name="Drula E."/>
            <person name="Courty P.E."/>
            <person name="Kohler A."/>
            <person name="Kuo A."/>
            <person name="LaButti K."/>
            <person name="Pangilinan J."/>
            <person name="Lipzen A."/>
            <person name="Riley R."/>
            <person name="Andreopoulos W."/>
            <person name="He G."/>
            <person name="Johnson J."/>
            <person name="Nolan M."/>
            <person name="Tritt A."/>
            <person name="Barry K.W."/>
            <person name="Grigoriev I.V."/>
            <person name="Nagy L.G."/>
            <person name="Hibbett D."/>
            <person name="Henrissat B."/>
            <person name="Matheny P.B."/>
            <person name="Labbe J."/>
            <person name="Martin F.M."/>
        </authorList>
    </citation>
    <scope>NUCLEOTIDE SEQUENCE</scope>
    <source>
        <strain evidence="1">HHB10654</strain>
    </source>
</reference>
<accession>A0ACB8SPR3</accession>
<comment type="caution">
    <text evidence="1">The sequence shown here is derived from an EMBL/GenBank/DDBJ whole genome shotgun (WGS) entry which is preliminary data.</text>
</comment>
<dbReference type="Proteomes" id="UP000814140">
    <property type="component" value="Unassembled WGS sequence"/>
</dbReference>
<gene>
    <name evidence="1" type="ORF">BV25DRAFT_1871962</name>
</gene>
<organism evidence="1 2">
    <name type="scientific">Artomyces pyxidatus</name>
    <dbReference type="NCBI Taxonomy" id="48021"/>
    <lineage>
        <taxon>Eukaryota</taxon>
        <taxon>Fungi</taxon>
        <taxon>Dikarya</taxon>
        <taxon>Basidiomycota</taxon>
        <taxon>Agaricomycotina</taxon>
        <taxon>Agaricomycetes</taxon>
        <taxon>Russulales</taxon>
        <taxon>Auriscalpiaceae</taxon>
        <taxon>Artomyces</taxon>
    </lineage>
</organism>